<keyword evidence="3" id="KW-0805">Transcription regulation</keyword>
<evidence type="ECO:0000259" key="8">
    <source>
        <dbReference type="Pfam" id="PF08281"/>
    </source>
</evidence>
<reference evidence="9 10" key="1">
    <citation type="journal article" date="2016" name="Genome Announc.">
        <title>Complete Genome Sequence of Thiostrepton-Producing Streptomyces laurentii ATCC 31255.</title>
        <authorList>
            <person name="Doi K."/>
            <person name="Fujino Y."/>
            <person name="Nagayoshi Y."/>
            <person name="Ohshima T."/>
            <person name="Ogata S."/>
        </authorList>
    </citation>
    <scope>NUCLEOTIDE SEQUENCE [LARGE SCALE GENOMIC DNA]</scope>
    <source>
        <strain evidence="9 10">ATCC 31255</strain>
    </source>
</reference>
<dbReference type="EMBL" id="AP017424">
    <property type="protein sequence ID" value="BAU86962.1"/>
    <property type="molecule type" value="Genomic_DNA"/>
</dbReference>
<comment type="subunit">
    <text evidence="2">Interacts transiently with the RNA polymerase catalytic core formed by RpoA, RpoB, RpoC and RpoZ (2 alpha, 1 beta, 1 beta' and 1 omega subunit) to form the RNA polymerase holoenzyme that can initiate transcription.</text>
</comment>
<sequence length="310" mass="33600">MTDHEEHGVGPGERRREEPGGGTDPATDAFVTHRNLLFTIAYELLGSAADAEDILQETWLKWTGVDVSAVRERRAYLVRIATRLALTRLRTLARRKESYVGPWLPEPLLTAPDVAEDVELADSVSMAMMLVLETLLPTERAVFVLREVFGLEYDEIAAAVDKSPAAVRQIAHRARSHVAARRPRGEVSAAETRGVIDAFRTAVETGDLQGLCDLIAPDVVLLTDGGGVVRAALEPVVGADRVIAVLGRLATLATLRPAQINGRPALIMRADGETDTVLALRVEAGLVTGLYAVRNPEKLSRIAREAPLSR</sequence>
<dbReference type="SUPFAM" id="SSF88659">
    <property type="entry name" value="Sigma3 and sigma4 domains of RNA polymerase sigma factors"/>
    <property type="match status" value="1"/>
</dbReference>
<protein>
    <submittedName>
        <fullName evidence="9">ECF subfamily RNA polymerase sigma-24 subunit</fullName>
    </submittedName>
</protein>
<keyword evidence="4" id="KW-0731">Sigma factor</keyword>
<gene>
    <name evidence="9" type="ORF">SLA_6093</name>
</gene>
<feature type="domain" description="RNA polymerase sigma-70 region 2" evidence="7">
    <location>
        <begin position="32"/>
        <end position="94"/>
    </location>
</feature>
<dbReference type="Gene3D" id="1.10.10.10">
    <property type="entry name" value="Winged helix-like DNA-binding domain superfamily/Winged helix DNA-binding domain"/>
    <property type="match status" value="1"/>
</dbReference>
<dbReference type="NCBIfam" id="TIGR02937">
    <property type="entry name" value="sigma70-ECF"/>
    <property type="match status" value="1"/>
</dbReference>
<dbReference type="Gene3D" id="3.10.450.50">
    <property type="match status" value="1"/>
</dbReference>
<evidence type="ECO:0000256" key="6">
    <source>
        <dbReference type="SAM" id="MobiDB-lite"/>
    </source>
</evidence>
<evidence type="ECO:0000259" key="7">
    <source>
        <dbReference type="Pfam" id="PF04542"/>
    </source>
</evidence>
<dbReference type="InterPro" id="IPR013325">
    <property type="entry name" value="RNA_pol_sigma_r2"/>
</dbReference>
<dbReference type="RefSeq" id="WP_359885531.1">
    <property type="nucleotide sequence ID" value="NZ_JBEYHT010000102.1"/>
</dbReference>
<dbReference type="SUPFAM" id="SSF54427">
    <property type="entry name" value="NTF2-like"/>
    <property type="match status" value="1"/>
</dbReference>
<feature type="domain" description="RNA polymerase sigma factor 70 region 4 type 2" evidence="8">
    <location>
        <begin position="126"/>
        <end position="177"/>
    </location>
</feature>
<dbReference type="KEGG" id="slau:SLA_6093"/>
<dbReference type="Proteomes" id="UP000217676">
    <property type="component" value="Chromosome"/>
</dbReference>
<dbReference type="InterPro" id="IPR052704">
    <property type="entry name" value="ECF_Sigma-70_Domain"/>
</dbReference>
<dbReference type="GO" id="GO:0006352">
    <property type="term" value="P:DNA-templated transcription initiation"/>
    <property type="evidence" value="ECO:0007669"/>
    <property type="project" value="InterPro"/>
</dbReference>
<dbReference type="PANTHER" id="PTHR30173:SF36">
    <property type="entry name" value="ECF RNA POLYMERASE SIGMA FACTOR SIGJ"/>
    <property type="match status" value="1"/>
</dbReference>
<dbReference type="InterPro" id="IPR036388">
    <property type="entry name" value="WH-like_DNA-bd_sf"/>
</dbReference>
<accession>A0A169P9L1</accession>
<organism evidence="9 10">
    <name type="scientific">Streptomyces laurentii</name>
    <dbReference type="NCBI Taxonomy" id="39478"/>
    <lineage>
        <taxon>Bacteria</taxon>
        <taxon>Bacillati</taxon>
        <taxon>Actinomycetota</taxon>
        <taxon>Actinomycetes</taxon>
        <taxon>Kitasatosporales</taxon>
        <taxon>Streptomycetaceae</taxon>
        <taxon>Streptomyces</taxon>
    </lineage>
</organism>
<feature type="compositionally biased region" description="Basic and acidic residues" evidence="6">
    <location>
        <begin position="1"/>
        <end position="19"/>
    </location>
</feature>
<dbReference type="SUPFAM" id="SSF88946">
    <property type="entry name" value="Sigma2 domain of RNA polymerase sigma factors"/>
    <property type="match status" value="1"/>
</dbReference>
<dbReference type="GO" id="GO:0016987">
    <property type="term" value="F:sigma factor activity"/>
    <property type="evidence" value="ECO:0007669"/>
    <property type="project" value="UniProtKB-KW"/>
</dbReference>
<dbReference type="Pfam" id="PF08281">
    <property type="entry name" value="Sigma70_r4_2"/>
    <property type="match status" value="1"/>
</dbReference>
<dbReference type="AlphaFoldDB" id="A0A169P9L1"/>
<evidence type="ECO:0000313" key="10">
    <source>
        <dbReference type="Proteomes" id="UP000217676"/>
    </source>
</evidence>
<dbReference type="NCBIfam" id="TIGR02957">
    <property type="entry name" value="SigX4"/>
    <property type="match status" value="1"/>
</dbReference>
<evidence type="ECO:0000256" key="3">
    <source>
        <dbReference type="ARBA" id="ARBA00023015"/>
    </source>
</evidence>
<proteinExistence type="inferred from homology"/>
<dbReference type="PANTHER" id="PTHR30173">
    <property type="entry name" value="SIGMA 19 FACTOR"/>
    <property type="match status" value="1"/>
</dbReference>
<dbReference type="InterPro" id="IPR013249">
    <property type="entry name" value="RNA_pol_sigma70_r4_t2"/>
</dbReference>
<evidence type="ECO:0000313" key="9">
    <source>
        <dbReference type="EMBL" id="BAU86962.1"/>
    </source>
</evidence>
<keyword evidence="5" id="KW-0804">Transcription</keyword>
<dbReference type="GO" id="GO:0003677">
    <property type="term" value="F:DNA binding"/>
    <property type="evidence" value="ECO:0007669"/>
    <property type="project" value="InterPro"/>
</dbReference>
<evidence type="ECO:0000256" key="1">
    <source>
        <dbReference type="ARBA" id="ARBA00010641"/>
    </source>
</evidence>
<dbReference type="Pfam" id="PF04542">
    <property type="entry name" value="Sigma70_r2"/>
    <property type="match status" value="1"/>
</dbReference>
<comment type="similarity">
    <text evidence="1">Belongs to the sigma-70 factor family. ECF subfamily.</text>
</comment>
<dbReference type="NCBIfam" id="NF007214">
    <property type="entry name" value="PRK09636.1"/>
    <property type="match status" value="1"/>
</dbReference>
<name>A0A169P9L1_STRLU</name>
<dbReference type="InterPro" id="IPR032710">
    <property type="entry name" value="NTF2-like_dom_sf"/>
</dbReference>
<evidence type="ECO:0000256" key="2">
    <source>
        <dbReference type="ARBA" id="ARBA00011344"/>
    </source>
</evidence>
<evidence type="ECO:0000256" key="4">
    <source>
        <dbReference type="ARBA" id="ARBA00023082"/>
    </source>
</evidence>
<dbReference type="InterPro" id="IPR014284">
    <property type="entry name" value="RNA_pol_sigma-70_dom"/>
</dbReference>
<dbReference type="InterPro" id="IPR007627">
    <property type="entry name" value="RNA_pol_sigma70_r2"/>
</dbReference>
<evidence type="ECO:0000256" key="5">
    <source>
        <dbReference type="ARBA" id="ARBA00023163"/>
    </source>
</evidence>
<keyword evidence="10" id="KW-1185">Reference proteome</keyword>
<dbReference type="Gene3D" id="1.10.1740.10">
    <property type="match status" value="1"/>
</dbReference>
<dbReference type="InterPro" id="IPR014303">
    <property type="entry name" value="RNA_pol_sigma-70_ECF"/>
</dbReference>
<dbReference type="InterPro" id="IPR013324">
    <property type="entry name" value="RNA_pol_sigma_r3/r4-like"/>
</dbReference>
<feature type="region of interest" description="Disordered" evidence="6">
    <location>
        <begin position="1"/>
        <end position="26"/>
    </location>
</feature>